<name>A0A251S1G9_HELAN</name>
<dbReference type="SMART" id="SM00505">
    <property type="entry name" value="Knot1"/>
    <property type="match status" value="1"/>
</dbReference>
<dbReference type="OrthoDB" id="1851987at2759"/>
<accession>A0A251S1G9</accession>
<dbReference type="InterPro" id="IPR003614">
    <property type="entry name" value="Knottins"/>
</dbReference>
<dbReference type="AlphaFoldDB" id="A0A251S1G9"/>
<protein>
    <submittedName>
        <fullName evidence="6 7">Knottin, scorpion toxin</fullName>
    </submittedName>
</protein>
<keyword evidence="3" id="KW-1015">Disulfide bond</keyword>
<keyword evidence="2" id="KW-0964">Secreted</keyword>
<dbReference type="GO" id="GO:0005576">
    <property type="term" value="C:extracellular region"/>
    <property type="evidence" value="ECO:0007669"/>
    <property type="project" value="UniProtKB-SubCell"/>
</dbReference>
<evidence type="ECO:0000259" key="5">
    <source>
        <dbReference type="SMART" id="SM00505"/>
    </source>
</evidence>
<reference evidence="7" key="2">
    <citation type="submission" date="2017-02" db="EMBL/GenBank/DDBJ databases">
        <title>Sunflower complete genome.</title>
        <authorList>
            <person name="Langlade N."/>
            <person name="Munos S."/>
        </authorList>
    </citation>
    <scope>NUCLEOTIDE SEQUENCE [LARGE SCALE GENOMIC DNA]</scope>
    <source>
        <tissue evidence="7">Leaves</tissue>
    </source>
</reference>
<feature type="domain" description="Knottins-like" evidence="5">
    <location>
        <begin position="29"/>
        <end position="72"/>
    </location>
</feature>
<evidence type="ECO:0000313" key="6">
    <source>
        <dbReference type="EMBL" id="KAF5758727.1"/>
    </source>
</evidence>
<evidence type="ECO:0000256" key="4">
    <source>
        <dbReference type="SAM" id="SignalP"/>
    </source>
</evidence>
<proteinExistence type="predicted"/>
<evidence type="ECO:0000256" key="3">
    <source>
        <dbReference type="ARBA" id="ARBA00023157"/>
    </source>
</evidence>
<dbReference type="InParanoid" id="A0A251S1G9"/>
<dbReference type="Gene3D" id="3.30.30.10">
    <property type="entry name" value="Knottin, scorpion toxin-like"/>
    <property type="match status" value="1"/>
</dbReference>
<organism evidence="7 8">
    <name type="scientific">Helianthus annuus</name>
    <name type="common">Common sunflower</name>
    <dbReference type="NCBI Taxonomy" id="4232"/>
    <lineage>
        <taxon>Eukaryota</taxon>
        <taxon>Viridiplantae</taxon>
        <taxon>Streptophyta</taxon>
        <taxon>Embryophyta</taxon>
        <taxon>Tracheophyta</taxon>
        <taxon>Spermatophyta</taxon>
        <taxon>Magnoliopsida</taxon>
        <taxon>eudicotyledons</taxon>
        <taxon>Gunneridae</taxon>
        <taxon>Pentapetalae</taxon>
        <taxon>asterids</taxon>
        <taxon>campanulids</taxon>
        <taxon>Asterales</taxon>
        <taxon>Asteraceae</taxon>
        <taxon>Asteroideae</taxon>
        <taxon>Heliantheae alliance</taxon>
        <taxon>Heliantheae</taxon>
        <taxon>Helianthus</taxon>
    </lineage>
</organism>
<dbReference type="OMA" id="KISICVV"/>
<dbReference type="PANTHER" id="PTHR33147:SF98">
    <property type="entry name" value="GAMMA-THIONIN-RELATED"/>
    <property type="match status" value="1"/>
</dbReference>
<dbReference type="GO" id="GO:0006952">
    <property type="term" value="P:defense response"/>
    <property type="evidence" value="ECO:0000318"/>
    <property type="project" value="GO_Central"/>
</dbReference>
<dbReference type="Proteomes" id="UP000215914">
    <property type="component" value="Chromosome 16"/>
</dbReference>
<dbReference type="PANTHER" id="PTHR33147">
    <property type="entry name" value="DEFENSIN-LIKE PROTEIN 1"/>
    <property type="match status" value="1"/>
</dbReference>
<reference evidence="6" key="3">
    <citation type="submission" date="2020-06" db="EMBL/GenBank/DDBJ databases">
        <title>Helianthus annuus Genome sequencing and assembly Release 2.</title>
        <authorList>
            <person name="Gouzy J."/>
            <person name="Langlade N."/>
            <person name="Munos S."/>
        </authorList>
    </citation>
    <scope>NUCLEOTIDE SEQUENCE</scope>
    <source>
        <tissue evidence="6">Leaves</tissue>
    </source>
</reference>
<dbReference type="FunCoup" id="A0A251S1G9">
    <property type="interactions" value="153"/>
</dbReference>
<evidence type="ECO:0000256" key="2">
    <source>
        <dbReference type="ARBA" id="ARBA00022525"/>
    </source>
</evidence>
<evidence type="ECO:0000313" key="8">
    <source>
        <dbReference type="Proteomes" id="UP000215914"/>
    </source>
</evidence>
<dbReference type="Gramene" id="mRNA:HanXRQr2_Chr16g0732631">
    <property type="protein sequence ID" value="mRNA:HanXRQr2_Chr16g0732631"/>
    <property type="gene ID" value="HanXRQr2_Chr16g0732631"/>
</dbReference>
<comment type="subcellular location">
    <subcellularLocation>
        <location evidence="1">Secreted</location>
    </subcellularLocation>
</comment>
<feature type="signal peptide" evidence="4">
    <location>
        <begin position="1"/>
        <end position="27"/>
    </location>
</feature>
<gene>
    <name evidence="7" type="ORF">HannXRQ_Chr16g0505861</name>
    <name evidence="6" type="ORF">HanXRQr2_Chr16g0732631</name>
</gene>
<dbReference type="SUPFAM" id="SSF57095">
    <property type="entry name" value="Scorpion toxin-like"/>
    <property type="match status" value="1"/>
</dbReference>
<evidence type="ECO:0000313" key="7">
    <source>
        <dbReference type="EMBL" id="OTF91001.1"/>
    </source>
</evidence>
<evidence type="ECO:0000256" key="1">
    <source>
        <dbReference type="ARBA" id="ARBA00004613"/>
    </source>
</evidence>
<keyword evidence="8" id="KW-1185">Reference proteome</keyword>
<keyword evidence="4" id="KW-0732">Signal</keyword>
<reference evidence="6 8" key="1">
    <citation type="journal article" date="2017" name="Nature">
        <title>The sunflower genome provides insights into oil metabolism, flowering and Asterid evolution.</title>
        <authorList>
            <person name="Badouin H."/>
            <person name="Gouzy J."/>
            <person name="Grassa C.J."/>
            <person name="Murat F."/>
            <person name="Staton S.E."/>
            <person name="Cottret L."/>
            <person name="Lelandais-Briere C."/>
            <person name="Owens G.L."/>
            <person name="Carrere S."/>
            <person name="Mayjonade B."/>
            <person name="Legrand L."/>
            <person name="Gill N."/>
            <person name="Kane N.C."/>
            <person name="Bowers J.E."/>
            <person name="Hubner S."/>
            <person name="Bellec A."/>
            <person name="Berard A."/>
            <person name="Berges H."/>
            <person name="Blanchet N."/>
            <person name="Boniface M.C."/>
            <person name="Brunel D."/>
            <person name="Catrice O."/>
            <person name="Chaidir N."/>
            <person name="Claudel C."/>
            <person name="Donnadieu C."/>
            <person name="Faraut T."/>
            <person name="Fievet G."/>
            <person name="Helmstetter N."/>
            <person name="King M."/>
            <person name="Knapp S.J."/>
            <person name="Lai Z."/>
            <person name="Le Paslier M.C."/>
            <person name="Lippi Y."/>
            <person name="Lorenzon L."/>
            <person name="Mandel J.R."/>
            <person name="Marage G."/>
            <person name="Marchand G."/>
            <person name="Marquand E."/>
            <person name="Bret-Mestries E."/>
            <person name="Morien E."/>
            <person name="Nambeesan S."/>
            <person name="Nguyen T."/>
            <person name="Pegot-Espagnet P."/>
            <person name="Pouilly N."/>
            <person name="Raftis F."/>
            <person name="Sallet E."/>
            <person name="Schiex T."/>
            <person name="Thomas J."/>
            <person name="Vandecasteele C."/>
            <person name="Vares D."/>
            <person name="Vear F."/>
            <person name="Vautrin S."/>
            <person name="Crespi M."/>
            <person name="Mangin B."/>
            <person name="Burke J.M."/>
            <person name="Salse J."/>
            <person name="Munos S."/>
            <person name="Vincourt P."/>
            <person name="Rieseberg L.H."/>
            <person name="Langlade N.B."/>
        </authorList>
    </citation>
    <scope>NUCLEOTIDE SEQUENCE [LARGE SCALE GENOMIC DNA]</scope>
    <source>
        <strain evidence="8">cv. SF193</strain>
        <tissue evidence="6">Leaves</tissue>
    </source>
</reference>
<dbReference type="InterPro" id="IPR036574">
    <property type="entry name" value="Scorpion_toxin-like_sf"/>
</dbReference>
<feature type="chain" id="PRO_5041059469" evidence="4">
    <location>
        <begin position="28"/>
        <end position="102"/>
    </location>
</feature>
<dbReference type="EMBL" id="CM007905">
    <property type="protein sequence ID" value="OTF91001.1"/>
    <property type="molecule type" value="Genomic_DNA"/>
</dbReference>
<sequence>MNRSVAFSALLLILFVLTISDIASVRGQRCRRVSKTWAGPCRYDGCNKQCRSWETAAGGACRTGTCLCYYNCSKAEKLAQDKLNAQNLDRDAKKAVLNVEHP</sequence>
<dbReference type="EMBL" id="MNCJ02000331">
    <property type="protein sequence ID" value="KAF5758727.1"/>
    <property type="molecule type" value="Genomic_DNA"/>
</dbReference>